<gene>
    <name evidence="12" type="primary">yjjB</name>
    <name evidence="11" type="ORF">A9306_00160</name>
    <name evidence="10" type="ORF">A9308_08845</name>
    <name evidence="12" type="ORF">NCTC11091_01535</name>
</gene>
<dbReference type="GO" id="GO:0015744">
    <property type="term" value="P:succinate transport"/>
    <property type="evidence" value="ECO:0007669"/>
    <property type="project" value="TreeGrafter"/>
</dbReference>
<keyword evidence="5 8" id="KW-1133">Transmembrane helix</keyword>
<feature type="transmembrane region" description="Helical" evidence="8">
    <location>
        <begin position="88"/>
        <end position="109"/>
    </location>
</feature>
<evidence type="ECO:0000256" key="8">
    <source>
        <dbReference type="SAM" id="Phobius"/>
    </source>
</evidence>
<dbReference type="OrthoDB" id="9810047at2"/>
<evidence type="ECO:0000313" key="10">
    <source>
        <dbReference type="EMBL" id="OBX76417.1"/>
    </source>
</evidence>
<evidence type="ECO:0000313" key="13">
    <source>
        <dbReference type="Proteomes" id="UP000092508"/>
    </source>
</evidence>
<reference evidence="11 14" key="1">
    <citation type="submission" date="2016-06" db="EMBL/GenBank/DDBJ databases">
        <title>Draft genome of Moraxella atlantae CCUG 59586.</title>
        <authorList>
            <person name="Salva-Serra F."/>
            <person name="Engstrom-Jakobsson H."/>
            <person name="Thorell K."/>
            <person name="Gonzales-Siles L."/>
            <person name="Karlsson R."/>
            <person name="Boulund F."/>
            <person name="Engstrand L."/>
            <person name="Kristiansson E."/>
            <person name="Moore E."/>
        </authorList>
    </citation>
    <scope>NUCLEOTIDE SEQUENCE [LARGE SCALE GENOMIC DNA]</scope>
    <source>
        <strain evidence="11 14">CCUG 59586</strain>
    </source>
</reference>
<comment type="subcellular location">
    <subcellularLocation>
        <location evidence="1">Cell membrane</location>
        <topology evidence="1">Multi-pass membrane protein</topology>
    </subcellularLocation>
</comment>
<evidence type="ECO:0000256" key="2">
    <source>
        <dbReference type="ARBA" id="ARBA00022475"/>
    </source>
</evidence>
<feature type="transmembrane region" description="Helical" evidence="8">
    <location>
        <begin position="57"/>
        <end position="76"/>
    </location>
</feature>
<keyword evidence="2" id="KW-1003">Cell membrane</keyword>
<feature type="transmembrane region" description="Helical" evidence="8">
    <location>
        <begin position="6"/>
        <end position="26"/>
    </location>
</feature>
<evidence type="ECO:0000313" key="15">
    <source>
        <dbReference type="Proteomes" id="UP000255193"/>
    </source>
</evidence>
<dbReference type="EMBL" id="LZNA01000001">
    <property type="protein sequence ID" value="OBX84737.1"/>
    <property type="molecule type" value="Genomic_DNA"/>
</dbReference>
<comment type="similarity">
    <text evidence="7">Belongs to the ThrE exporter (TC 2.A.79) family.</text>
</comment>
<evidence type="ECO:0000259" key="9">
    <source>
        <dbReference type="Pfam" id="PF12821"/>
    </source>
</evidence>
<organism evidence="11 14">
    <name type="scientific">Faucicola atlantae</name>
    <dbReference type="NCBI Taxonomy" id="34059"/>
    <lineage>
        <taxon>Bacteria</taxon>
        <taxon>Pseudomonadati</taxon>
        <taxon>Pseudomonadota</taxon>
        <taxon>Gammaproteobacteria</taxon>
        <taxon>Moraxellales</taxon>
        <taxon>Moraxellaceae</taxon>
        <taxon>Faucicola</taxon>
    </lineage>
</organism>
<dbReference type="RefSeq" id="WP_067056103.1">
    <property type="nucleotide sequence ID" value="NZ_CP171125.1"/>
</dbReference>
<keyword evidence="6 8" id="KW-0472">Membrane</keyword>
<evidence type="ECO:0000313" key="14">
    <source>
        <dbReference type="Proteomes" id="UP000092616"/>
    </source>
</evidence>
<keyword evidence="3" id="KW-0997">Cell inner membrane</keyword>
<evidence type="ECO:0000256" key="1">
    <source>
        <dbReference type="ARBA" id="ARBA00004651"/>
    </source>
</evidence>
<dbReference type="STRING" id="34059.A9308_08845"/>
<dbReference type="Proteomes" id="UP000092508">
    <property type="component" value="Unassembled WGS sequence"/>
</dbReference>
<reference evidence="12 15" key="3">
    <citation type="submission" date="2018-06" db="EMBL/GenBank/DDBJ databases">
        <authorList>
            <consortium name="Pathogen Informatics"/>
            <person name="Doyle S."/>
        </authorList>
    </citation>
    <scope>NUCLEOTIDE SEQUENCE [LARGE SCALE GENOMIC DNA]</scope>
    <source>
        <strain evidence="12 15">NCTC11091</strain>
    </source>
</reference>
<evidence type="ECO:0000313" key="11">
    <source>
        <dbReference type="EMBL" id="OBX84737.1"/>
    </source>
</evidence>
<dbReference type="Proteomes" id="UP000255193">
    <property type="component" value="Unassembled WGS sequence"/>
</dbReference>
<dbReference type="Proteomes" id="UP000092616">
    <property type="component" value="Unassembled WGS sequence"/>
</dbReference>
<proteinExistence type="inferred from homology"/>
<feature type="transmembrane region" description="Helical" evidence="8">
    <location>
        <begin position="129"/>
        <end position="150"/>
    </location>
</feature>
<accession>A0A1B8QLP2</accession>
<name>A0A1B8QLP2_9GAMM</name>
<evidence type="ECO:0000313" key="12">
    <source>
        <dbReference type="EMBL" id="STY95737.1"/>
    </source>
</evidence>
<dbReference type="AlphaFoldDB" id="A0A1B8QLP2"/>
<dbReference type="PANTHER" id="PTHR34390">
    <property type="entry name" value="UPF0442 PROTEIN YJJB-RELATED"/>
    <property type="match status" value="1"/>
</dbReference>
<dbReference type="InterPro" id="IPR050539">
    <property type="entry name" value="ThrE_Dicarb/AminoAcid_Exp"/>
</dbReference>
<reference evidence="10 13" key="2">
    <citation type="submission" date="2016-06" db="EMBL/GenBank/DDBJ databases">
        <title>Draft genome of Moraxella atlantae CCUG 66109.</title>
        <authorList>
            <person name="Salva-Serra F."/>
            <person name="Engstrom-Jakobsson H."/>
            <person name="Thorell K."/>
            <person name="Gonzales-Siles L."/>
            <person name="Karlsson R."/>
            <person name="Boulund F."/>
            <person name="Engstrand L."/>
            <person name="Kristiansson E."/>
            <person name="Moore E."/>
        </authorList>
    </citation>
    <scope>NUCLEOTIDE SEQUENCE [LARGE SCALE GENOMIC DNA]</scope>
    <source>
        <strain evidence="10 13">CCUG 66109</strain>
    </source>
</reference>
<evidence type="ECO:0000256" key="6">
    <source>
        <dbReference type="ARBA" id="ARBA00023136"/>
    </source>
</evidence>
<feature type="domain" description="Threonine/Serine exporter ThrE" evidence="9">
    <location>
        <begin position="13"/>
        <end position="146"/>
    </location>
</feature>
<keyword evidence="4 8" id="KW-0812">Transmembrane</keyword>
<sequence>MTADQVFEVIRAAILAMLMTLGWSLMTNVSSRHLWQCLLITALGFSVRQTMKILDYNIISATFVASAVTSFLAVFLARRFMITPKAVLVPALLCMMPGVTAYKAMISFVELGYYGYNRALFEQMLNYATNAIFVTSALVFGLSLPTALFYRKRPIV</sequence>
<dbReference type="EMBL" id="LZMZ01000031">
    <property type="protein sequence ID" value="OBX76417.1"/>
    <property type="molecule type" value="Genomic_DNA"/>
</dbReference>
<dbReference type="GO" id="GO:0005886">
    <property type="term" value="C:plasma membrane"/>
    <property type="evidence" value="ECO:0007669"/>
    <property type="project" value="UniProtKB-SubCell"/>
</dbReference>
<evidence type="ECO:0000256" key="3">
    <source>
        <dbReference type="ARBA" id="ARBA00022519"/>
    </source>
</evidence>
<dbReference type="Pfam" id="PF12821">
    <property type="entry name" value="ThrE_2"/>
    <property type="match status" value="1"/>
</dbReference>
<evidence type="ECO:0000256" key="7">
    <source>
        <dbReference type="ARBA" id="ARBA00034125"/>
    </source>
</evidence>
<dbReference type="EMBL" id="UGQA01000001">
    <property type="protein sequence ID" value="STY95737.1"/>
    <property type="molecule type" value="Genomic_DNA"/>
</dbReference>
<dbReference type="InterPro" id="IPR024528">
    <property type="entry name" value="ThrE_2"/>
</dbReference>
<protein>
    <submittedName>
        <fullName evidence="12">Uncharacterized conserved protein</fullName>
    </submittedName>
</protein>
<keyword evidence="14" id="KW-1185">Reference proteome</keyword>
<dbReference type="PANTHER" id="PTHR34390:SF1">
    <property type="entry name" value="SUCCINATE TRANSPORTER SUBUNIT YJJB-RELATED"/>
    <property type="match status" value="1"/>
</dbReference>
<evidence type="ECO:0000256" key="5">
    <source>
        <dbReference type="ARBA" id="ARBA00022989"/>
    </source>
</evidence>
<evidence type="ECO:0000256" key="4">
    <source>
        <dbReference type="ARBA" id="ARBA00022692"/>
    </source>
</evidence>